<feature type="binding site" evidence="5">
    <location>
        <position position="172"/>
    </location>
    <ligand>
        <name>Mo-molybdopterin</name>
        <dbReference type="ChEBI" id="CHEBI:71302"/>
    </ligand>
</feature>
<organism evidence="7 8">
    <name type="scientific">Ostreibacterium oceani</name>
    <dbReference type="NCBI Taxonomy" id="2654998"/>
    <lineage>
        <taxon>Bacteria</taxon>
        <taxon>Pseudomonadati</taxon>
        <taxon>Pseudomonadota</taxon>
        <taxon>Gammaproteobacteria</taxon>
        <taxon>Cardiobacteriales</taxon>
        <taxon>Ostreibacteriaceae</taxon>
        <taxon>Ostreibacterium</taxon>
    </lineage>
</organism>
<feature type="domain" description="Oxidoreductase molybdopterin-binding" evidence="6">
    <location>
        <begin position="98"/>
        <end position="259"/>
    </location>
</feature>
<proteinExistence type="inferred from homology"/>
<sequence length="322" mass="36919">MSQPFRTKKITAKKIASSEITSEADYRARRRFMQQAMLLGMGTIAAPMIQTSHAQASKPDAIADLKKSLTSYEHITNYNNFYEFSTGKEAVAELAKDFSTANWTLRVDGECDAPKTWTLEALAQMFASEERIYRFRCVEGWSMVIPWQGFELNKLLKLAKPNSRAKYVAFETLVDPEQFPNQRKGLFNRTGIDWPYREGLRIDEAMHPLTLIADGLYGKPMPNQNGAPLRLVVPWKYGFKSIKSIVGIRFVEKEPHATWNQINAREYGFYSNVNPNVDHPRWSQKKERVIGGGLFKIPTQLFNGYADEVADLYRGMDLTKYY</sequence>
<keyword evidence="3 5" id="KW-0732">Signal</keyword>
<accession>A0A6N7EY36</accession>
<dbReference type="GO" id="GO:0043546">
    <property type="term" value="F:molybdopterin cofactor binding"/>
    <property type="evidence" value="ECO:0007669"/>
    <property type="project" value="UniProtKB-UniRule"/>
</dbReference>
<dbReference type="HAMAP" id="MF_01206">
    <property type="entry name" value="MsrP"/>
    <property type="match status" value="1"/>
</dbReference>
<comment type="caution">
    <text evidence="7">The sequence shown here is derived from an EMBL/GenBank/DDBJ whole genome shotgun (WGS) entry which is preliminary data.</text>
</comment>
<evidence type="ECO:0000256" key="1">
    <source>
        <dbReference type="ARBA" id="ARBA00022505"/>
    </source>
</evidence>
<dbReference type="AlphaFoldDB" id="A0A6N7EY36"/>
<dbReference type="Gene3D" id="3.90.420.10">
    <property type="entry name" value="Oxidoreductase, molybdopterin-binding domain"/>
    <property type="match status" value="1"/>
</dbReference>
<evidence type="ECO:0000313" key="8">
    <source>
        <dbReference type="Proteomes" id="UP000471298"/>
    </source>
</evidence>
<dbReference type="GO" id="GO:0016672">
    <property type="term" value="F:oxidoreductase activity, acting on a sulfur group of donors, quinone or similar compound as acceptor"/>
    <property type="evidence" value="ECO:0007669"/>
    <property type="project" value="UniProtKB-UniRule"/>
</dbReference>
<protein>
    <recommendedName>
        <fullName evidence="5">Protein-methionine-sulfoxide reductase catalytic subunit MsrP</fullName>
        <ecNumber evidence="5">1.8.5.-</ecNumber>
    </recommendedName>
</protein>
<dbReference type="FunCoup" id="A0A6N7EY36">
    <property type="interactions" value="37"/>
</dbReference>
<dbReference type="NCBIfam" id="NF003767">
    <property type="entry name" value="PRK05363.1"/>
    <property type="match status" value="1"/>
</dbReference>
<feature type="binding site" evidence="5">
    <location>
        <begin position="82"/>
        <end position="83"/>
    </location>
    <ligand>
        <name>Mo-molybdopterin</name>
        <dbReference type="ChEBI" id="CHEBI:71302"/>
    </ligand>
</feature>
<dbReference type="EMBL" id="WHNW01000006">
    <property type="protein sequence ID" value="MPV86299.1"/>
    <property type="molecule type" value="Genomic_DNA"/>
</dbReference>
<dbReference type="RefSeq" id="WP_152810301.1">
    <property type="nucleotide sequence ID" value="NZ_WHNW01000006.1"/>
</dbReference>
<feature type="binding site" evidence="5">
    <location>
        <position position="79"/>
    </location>
    <ligand>
        <name>Mo-molybdopterin</name>
        <dbReference type="ChEBI" id="CHEBI:71302"/>
    </ligand>
</feature>
<evidence type="ECO:0000256" key="3">
    <source>
        <dbReference type="ARBA" id="ARBA00022729"/>
    </source>
</evidence>
<dbReference type="InterPro" id="IPR036374">
    <property type="entry name" value="OxRdtase_Mopterin-bd_sf"/>
</dbReference>
<evidence type="ECO:0000256" key="5">
    <source>
        <dbReference type="HAMAP-Rule" id="MF_01206"/>
    </source>
</evidence>
<dbReference type="PANTHER" id="PTHR43032:SF3">
    <property type="entry name" value="PROTEIN-METHIONINE-SULFOXIDE REDUCTASE CATALYTIC SUBUNIT MSRP"/>
    <property type="match status" value="1"/>
</dbReference>
<name>A0A6N7EY36_9GAMM</name>
<feature type="binding site" evidence="5">
    <location>
        <begin position="241"/>
        <end position="243"/>
    </location>
    <ligand>
        <name>Mo-molybdopterin</name>
        <dbReference type="ChEBI" id="CHEBI:71302"/>
    </ligand>
</feature>
<dbReference type="EC" id="1.8.5.-" evidence="5"/>
<keyword evidence="1 5" id="KW-0500">Molybdenum</keyword>
<dbReference type="SUPFAM" id="SSF56524">
    <property type="entry name" value="Oxidoreductase molybdopterin-binding domain"/>
    <property type="match status" value="1"/>
</dbReference>
<comment type="catalytic activity">
    <reaction evidence="5">
        <text>L-methionyl-[protein] + a quinone + H2O = L-methionyl-(S)-S-oxide-[protein] + a quinol</text>
        <dbReference type="Rhea" id="RHEA:51292"/>
        <dbReference type="Rhea" id="RHEA-COMP:12313"/>
        <dbReference type="Rhea" id="RHEA-COMP:12315"/>
        <dbReference type="ChEBI" id="CHEBI:15377"/>
        <dbReference type="ChEBI" id="CHEBI:16044"/>
        <dbReference type="ChEBI" id="CHEBI:24646"/>
        <dbReference type="ChEBI" id="CHEBI:44120"/>
        <dbReference type="ChEBI" id="CHEBI:132124"/>
    </reaction>
</comment>
<evidence type="ECO:0000256" key="2">
    <source>
        <dbReference type="ARBA" id="ARBA00022723"/>
    </source>
</evidence>
<gene>
    <name evidence="5 7" type="primary">msrP</name>
    <name evidence="7" type="ORF">GCU85_06090</name>
</gene>
<feature type="binding site" evidence="5">
    <location>
        <position position="225"/>
    </location>
    <ligand>
        <name>Mo-molybdopterin</name>
        <dbReference type="ChEBI" id="CHEBI:71302"/>
    </ligand>
</feature>
<evidence type="ECO:0000313" key="7">
    <source>
        <dbReference type="EMBL" id="MPV86299.1"/>
    </source>
</evidence>
<keyword evidence="2 5" id="KW-0479">Metal-binding</keyword>
<dbReference type="InterPro" id="IPR022867">
    <property type="entry name" value="MsrP"/>
</dbReference>
<comment type="catalytic activity">
    <reaction evidence="5">
        <text>L-methionyl-[protein] + a quinone + H2O = L-methionyl-(R)-S-oxide-[protein] + a quinol</text>
        <dbReference type="Rhea" id="RHEA:51296"/>
        <dbReference type="Rhea" id="RHEA-COMP:12313"/>
        <dbReference type="Rhea" id="RHEA-COMP:12314"/>
        <dbReference type="ChEBI" id="CHEBI:15377"/>
        <dbReference type="ChEBI" id="CHEBI:16044"/>
        <dbReference type="ChEBI" id="CHEBI:24646"/>
        <dbReference type="ChEBI" id="CHEBI:45764"/>
        <dbReference type="ChEBI" id="CHEBI:132124"/>
    </reaction>
</comment>
<reference evidence="7 8" key="1">
    <citation type="submission" date="2019-10" db="EMBL/GenBank/DDBJ databases">
        <title>Cardiobacteriales fam. a chemoheterotrophic member of the order Cardiobacteriales, and proposal of Cardiobacteriales fam. nov.</title>
        <authorList>
            <person name="Wang C."/>
        </authorList>
    </citation>
    <scope>NUCLEOTIDE SEQUENCE [LARGE SCALE GENOMIC DNA]</scope>
    <source>
        <strain evidence="7 8">ML27</strain>
    </source>
</reference>
<comment type="subunit">
    <text evidence="5">Heterodimer of a catalytic subunit (MsrP) and a heme-binding subunit (MsrQ).</text>
</comment>
<dbReference type="InterPro" id="IPR000572">
    <property type="entry name" value="OxRdtase_Mopterin-bd_dom"/>
</dbReference>
<dbReference type="Pfam" id="PF00174">
    <property type="entry name" value="Oxidored_molyb"/>
    <property type="match status" value="1"/>
</dbReference>
<evidence type="ECO:0000259" key="6">
    <source>
        <dbReference type="Pfam" id="PF00174"/>
    </source>
</evidence>
<dbReference type="GO" id="GO:0046872">
    <property type="term" value="F:metal ion binding"/>
    <property type="evidence" value="ECO:0007669"/>
    <property type="project" value="UniProtKB-KW"/>
</dbReference>
<feature type="binding site" evidence="5">
    <location>
        <position position="230"/>
    </location>
    <ligand>
        <name>Mo-molybdopterin</name>
        <dbReference type="ChEBI" id="CHEBI:71302"/>
    </ligand>
</feature>
<dbReference type="InParanoid" id="A0A6N7EY36"/>
<feature type="binding site" evidence="5">
    <location>
        <position position="137"/>
    </location>
    <ligand>
        <name>Mo-molybdopterin</name>
        <dbReference type="ChEBI" id="CHEBI:71302"/>
    </ligand>
    <ligandPart>
        <name>Mo</name>
        <dbReference type="ChEBI" id="CHEBI:28685"/>
    </ligandPart>
</feature>
<keyword evidence="8" id="KW-1185">Reference proteome</keyword>
<dbReference type="GO" id="GO:0030091">
    <property type="term" value="P:protein repair"/>
    <property type="evidence" value="ECO:0007669"/>
    <property type="project" value="UniProtKB-UniRule"/>
</dbReference>
<comment type="function">
    <text evidence="5">Part of the MsrPQ system that repairs oxidized periplasmic proteins containing methionine sulfoxide residues (Met-O), using respiratory chain electrons. Thus protects these proteins from oxidative-stress damage caused by reactive species of oxygen and chlorine generated by the host defense mechanisms. MsrPQ is essential for the maintenance of envelope integrity under bleach stress, rescuing a wide series of structurally unrelated periplasmic proteins from methionine oxidation. The catalytic subunit MsrP is non-stereospecific, being able to reduce both (R-) and (S-) diastereoisomers of methionine sulfoxide.</text>
</comment>
<comment type="similarity">
    <text evidence="5">Belongs to the MsrP family.</text>
</comment>
<comment type="cofactor">
    <cofactor evidence="5">
        <name>Mo-molybdopterin</name>
        <dbReference type="ChEBI" id="CHEBI:71302"/>
    </cofactor>
    <text evidence="5">Binds 1 Mo-molybdopterin (Mo-MPT) cofactor per subunit.</text>
</comment>
<evidence type="ECO:0000256" key="4">
    <source>
        <dbReference type="ARBA" id="ARBA00023002"/>
    </source>
</evidence>
<keyword evidence="4 5" id="KW-0560">Oxidoreductase</keyword>
<dbReference type="Proteomes" id="UP000471298">
    <property type="component" value="Unassembled WGS sequence"/>
</dbReference>
<dbReference type="PANTHER" id="PTHR43032">
    <property type="entry name" value="PROTEIN-METHIONINE-SULFOXIDE REDUCTASE"/>
    <property type="match status" value="1"/>
</dbReference>